<dbReference type="FunFam" id="3.30.70.80:FF:000003">
    <property type="entry name" value="Subtilisin-like protease SBT1.9"/>
    <property type="match status" value="1"/>
</dbReference>
<dbReference type="PANTHER" id="PTHR10795">
    <property type="entry name" value="PROPROTEIN CONVERTASE SUBTILISIN/KEXIN"/>
    <property type="match status" value="1"/>
</dbReference>
<dbReference type="Gene3D" id="3.40.50.200">
    <property type="entry name" value="Peptidase S8/S53 domain"/>
    <property type="match status" value="1"/>
</dbReference>
<dbReference type="InterPro" id="IPR010259">
    <property type="entry name" value="S8pro/Inhibitor_I9"/>
</dbReference>
<comment type="caution">
    <text evidence="10">The sequence shown here is derived from an EMBL/GenBank/DDBJ whole genome shotgun (WGS) entry which is preliminary data.</text>
</comment>
<evidence type="ECO:0000259" key="9">
    <source>
        <dbReference type="Pfam" id="PF05922"/>
    </source>
</evidence>
<dbReference type="GO" id="GO:0006508">
    <property type="term" value="P:proteolysis"/>
    <property type="evidence" value="ECO:0007669"/>
    <property type="project" value="UniProtKB-KW"/>
</dbReference>
<dbReference type="Gene3D" id="3.50.30.30">
    <property type="match status" value="1"/>
</dbReference>
<feature type="chain" id="PRO_5044881998" description="Subtilisin-like protease" evidence="7">
    <location>
        <begin position="27"/>
        <end position="462"/>
    </location>
</feature>
<evidence type="ECO:0000259" key="8">
    <source>
        <dbReference type="Pfam" id="PF00082"/>
    </source>
</evidence>
<proteinExistence type="inferred from homology"/>
<feature type="domain" description="Peptidase S8/S53" evidence="8">
    <location>
        <begin position="138"/>
        <end position="389"/>
    </location>
</feature>
<dbReference type="Pfam" id="PF00082">
    <property type="entry name" value="Peptidase_S8"/>
    <property type="match status" value="1"/>
</dbReference>
<dbReference type="PROSITE" id="PS51892">
    <property type="entry name" value="SUBTILASE"/>
    <property type="match status" value="1"/>
</dbReference>
<evidence type="ECO:0000256" key="7">
    <source>
        <dbReference type="SAM" id="SignalP"/>
    </source>
</evidence>
<evidence type="ECO:0000256" key="3">
    <source>
        <dbReference type="ARBA" id="ARBA00022729"/>
    </source>
</evidence>
<organism evidence="10 11">
    <name type="scientific">Castilleja foliolosa</name>
    <dbReference type="NCBI Taxonomy" id="1961234"/>
    <lineage>
        <taxon>Eukaryota</taxon>
        <taxon>Viridiplantae</taxon>
        <taxon>Streptophyta</taxon>
        <taxon>Embryophyta</taxon>
        <taxon>Tracheophyta</taxon>
        <taxon>Spermatophyta</taxon>
        <taxon>Magnoliopsida</taxon>
        <taxon>eudicotyledons</taxon>
        <taxon>Gunneridae</taxon>
        <taxon>Pentapetalae</taxon>
        <taxon>asterids</taxon>
        <taxon>lamiids</taxon>
        <taxon>Lamiales</taxon>
        <taxon>Orobanchaceae</taxon>
        <taxon>Pedicularideae</taxon>
        <taxon>Castillejinae</taxon>
        <taxon>Castilleja</taxon>
    </lineage>
</organism>
<evidence type="ECO:0000313" key="10">
    <source>
        <dbReference type="EMBL" id="KAL3623593.1"/>
    </source>
</evidence>
<keyword evidence="11" id="KW-1185">Reference proteome</keyword>
<dbReference type="InterPro" id="IPR034197">
    <property type="entry name" value="Peptidases_S8_3"/>
</dbReference>
<dbReference type="InterPro" id="IPR045051">
    <property type="entry name" value="SBT"/>
</dbReference>
<comment type="caution">
    <text evidence="6">Lacks conserved residue(s) required for the propagation of feature annotation.</text>
</comment>
<evidence type="ECO:0000256" key="1">
    <source>
        <dbReference type="ARBA" id="ARBA00011073"/>
    </source>
</evidence>
<dbReference type="InterPro" id="IPR036852">
    <property type="entry name" value="Peptidase_S8/S53_dom_sf"/>
</dbReference>
<dbReference type="PRINTS" id="PR00723">
    <property type="entry name" value="SUBTILISIN"/>
</dbReference>
<comment type="similarity">
    <text evidence="1 6">Belongs to the peptidase S8 family.</text>
</comment>
<dbReference type="InterPro" id="IPR037045">
    <property type="entry name" value="S8pro/Inhibitor_I9_sf"/>
</dbReference>
<dbReference type="Proteomes" id="UP001632038">
    <property type="component" value="Unassembled WGS sequence"/>
</dbReference>
<evidence type="ECO:0000256" key="2">
    <source>
        <dbReference type="ARBA" id="ARBA00022670"/>
    </source>
</evidence>
<evidence type="ECO:0000256" key="6">
    <source>
        <dbReference type="PROSITE-ProRule" id="PRU01240"/>
    </source>
</evidence>
<dbReference type="CDD" id="cd04852">
    <property type="entry name" value="Peptidases_S8_3"/>
    <property type="match status" value="1"/>
</dbReference>
<dbReference type="Gene3D" id="3.30.70.80">
    <property type="entry name" value="Peptidase S8 propeptide/proteinase inhibitor I9"/>
    <property type="match status" value="1"/>
</dbReference>
<dbReference type="SUPFAM" id="SSF52743">
    <property type="entry name" value="Subtilisin-like"/>
    <property type="match status" value="1"/>
</dbReference>
<dbReference type="InterPro" id="IPR015500">
    <property type="entry name" value="Peptidase_S8_subtilisin-rel"/>
</dbReference>
<dbReference type="EMBL" id="JAVIJP010000054">
    <property type="protein sequence ID" value="KAL3623593.1"/>
    <property type="molecule type" value="Genomic_DNA"/>
</dbReference>
<sequence length="462" mass="49380">MGLLLGPFIWLCAISFLLQSSCLLSASSTKKTYIVHMNNNMKPDSYETHEAWYTENLQTVTSATPDSVIYYYDSIHHGYAAFLTAEQAENLRQSVAVVGVYEDTFYNLHTTRTPEFLGLDNLGPWAEHVPYDLCNASQNVIIGVLDTGVWPESKSLDDAGMGPVPTRWNGTCDKANDFNPKTNCNNELIGARVFLKTYNKIMSKLNMSQVVSPRDTDGHGTHTASTAAGAIVKKASLYGYASGNARGMALCARVATYLVCGENGCVGSDVLGAMNQAIKDGVDVLSMSLGGESVPYYKDTIAIGAFAAMKRGIVVSCSAGNSGPTRGSVSNVAPWIMTIGAGTIDRDFPAFATLGNGKRFMGVSLYSGKGMGKNPVELVYDSSSKESSLCIPGSLHRAAVKGKVVLCDRGNNSRVGKGSVVKLAGGVGIRAGLEGVPHKQWLWAPICLGPKKLLCTYISIYD</sequence>
<dbReference type="CDD" id="cd02120">
    <property type="entry name" value="PA_subtilisin_like"/>
    <property type="match status" value="1"/>
</dbReference>
<dbReference type="Pfam" id="PF05922">
    <property type="entry name" value="Inhibitor_I9"/>
    <property type="match status" value="1"/>
</dbReference>
<gene>
    <name evidence="10" type="ORF">CASFOL_032409</name>
</gene>
<dbReference type="AlphaFoldDB" id="A0ABD3C1D8"/>
<dbReference type="GO" id="GO:0008236">
    <property type="term" value="F:serine-type peptidase activity"/>
    <property type="evidence" value="ECO:0007669"/>
    <property type="project" value="UniProtKB-KW"/>
</dbReference>
<evidence type="ECO:0000256" key="5">
    <source>
        <dbReference type="ARBA" id="ARBA00022825"/>
    </source>
</evidence>
<dbReference type="SUPFAM" id="SSF54897">
    <property type="entry name" value="Protease propeptides/inhibitors"/>
    <property type="match status" value="1"/>
</dbReference>
<keyword evidence="4" id="KW-0378">Hydrolase</keyword>
<keyword evidence="3 7" id="KW-0732">Signal</keyword>
<protein>
    <recommendedName>
        <fullName evidence="12">Subtilisin-like protease</fullName>
    </recommendedName>
</protein>
<feature type="domain" description="Inhibitor I9" evidence="9">
    <location>
        <begin position="32"/>
        <end position="109"/>
    </location>
</feature>
<accession>A0ABD3C1D8</accession>
<evidence type="ECO:0000313" key="11">
    <source>
        <dbReference type="Proteomes" id="UP001632038"/>
    </source>
</evidence>
<dbReference type="InterPro" id="IPR000209">
    <property type="entry name" value="Peptidase_S8/S53_dom"/>
</dbReference>
<reference evidence="11" key="1">
    <citation type="journal article" date="2024" name="IScience">
        <title>Strigolactones Initiate the Formation of Haustorium-like Structures in Castilleja.</title>
        <authorList>
            <person name="Buerger M."/>
            <person name="Peterson D."/>
            <person name="Chory J."/>
        </authorList>
    </citation>
    <scope>NUCLEOTIDE SEQUENCE [LARGE SCALE GENOMIC DNA]</scope>
</reference>
<keyword evidence="2" id="KW-0645">Protease</keyword>
<name>A0ABD3C1D8_9LAMI</name>
<keyword evidence="5" id="KW-0720">Serine protease</keyword>
<evidence type="ECO:0008006" key="12">
    <source>
        <dbReference type="Google" id="ProtNLM"/>
    </source>
</evidence>
<feature type="signal peptide" evidence="7">
    <location>
        <begin position="1"/>
        <end position="26"/>
    </location>
</feature>
<evidence type="ECO:0000256" key="4">
    <source>
        <dbReference type="ARBA" id="ARBA00022801"/>
    </source>
</evidence>